<dbReference type="InterPro" id="IPR042201">
    <property type="entry name" value="FH2_Formin_sf"/>
</dbReference>
<organism evidence="4 5">
    <name type="scientific">Symbiodinium natans</name>
    <dbReference type="NCBI Taxonomy" id="878477"/>
    <lineage>
        <taxon>Eukaryota</taxon>
        <taxon>Sar</taxon>
        <taxon>Alveolata</taxon>
        <taxon>Dinophyceae</taxon>
        <taxon>Suessiales</taxon>
        <taxon>Symbiodiniaceae</taxon>
        <taxon>Symbiodinium</taxon>
    </lineage>
</organism>
<evidence type="ECO:0000313" key="4">
    <source>
        <dbReference type="EMBL" id="CAE7495946.1"/>
    </source>
</evidence>
<dbReference type="InterPro" id="IPR015425">
    <property type="entry name" value="FH2_Formin"/>
</dbReference>
<reference evidence="4" key="1">
    <citation type="submission" date="2021-02" db="EMBL/GenBank/DDBJ databases">
        <authorList>
            <person name="Dougan E. K."/>
            <person name="Rhodes N."/>
            <person name="Thang M."/>
            <person name="Chan C."/>
        </authorList>
    </citation>
    <scope>NUCLEOTIDE SEQUENCE</scope>
</reference>
<evidence type="ECO:0000259" key="3">
    <source>
        <dbReference type="PROSITE" id="PS51444"/>
    </source>
</evidence>
<feature type="region of interest" description="Disordered" evidence="2">
    <location>
        <begin position="1"/>
        <end position="26"/>
    </location>
</feature>
<dbReference type="Pfam" id="PF02181">
    <property type="entry name" value="FH2"/>
    <property type="match status" value="1"/>
</dbReference>
<name>A0A812SYH9_9DINO</name>
<evidence type="ECO:0000313" key="5">
    <source>
        <dbReference type="Proteomes" id="UP000604046"/>
    </source>
</evidence>
<sequence>MAAKGAMPKGGARNDGGAEADDWRKGRNTRRLQWQRLKASCLVDKTIFGEESDAEVQDSFDQDIQLFVLEDQGRRNSGGSEKAAKADQNQKEAIFDSKARQGLKIKLSKFLDARDQDHFCDSLRRLDLEALKETFQNEEDRDIFGLVVDEVVKIGTEHKEKLLQTGAKTTFVWDENCEGFCKKLMEIPFAKERLQALKEHLCLEAGFKETEQHIEYVAKPVEAVLSCTAFEKIMRRILRIGNMANTGHKLLGNAIGFDVVKFLEEKLYETYKPNGKTLLSFLNDHVCSDSDKEEIKVLAEELSDYEKKGTKEPCIVKELKTYTDNLYGQYSKLLSALKEAWKRRQDAQQEGEEAEKTIKQEMDTLMRYKAIVEHHRATCADLEAKRVDVVKNVEELLRRLAHEPAEKNCIGPSLAVIGAFAKKLQDLQQVSSRRTRARSSRSSVSSSITRFCGAPPDTSPAELTEH</sequence>
<dbReference type="SUPFAM" id="SSF101447">
    <property type="entry name" value="Formin homology 2 domain (FH2 domain)"/>
    <property type="match status" value="1"/>
</dbReference>
<keyword evidence="1" id="KW-0175">Coiled coil</keyword>
<feature type="region of interest" description="Disordered" evidence="2">
    <location>
        <begin position="431"/>
        <end position="466"/>
    </location>
</feature>
<evidence type="ECO:0000256" key="2">
    <source>
        <dbReference type="SAM" id="MobiDB-lite"/>
    </source>
</evidence>
<feature type="coiled-coil region" evidence="1">
    <location>
        <begin position="344"/>
        <end position="399"/>
    </location>
</feature>
<dbReference type="EMBL" id="CAJNDS010002489">
    <property type="protein sequence ID" value="CAE7495946.1"/>
    <property type="molecule type" value="Genomic_DNA"/>
</dbReference>
<protein>
    <recommendedName>
        <fullName evidence="3">FH2 domain-containing protein</fullName>
    </recommendedName>
</protein>
<dbReference type="PROSITE" id="PS51444">
    <property type="entry name" value="FH2"/>
    <property type="match status" value="1"/>
</dbReference>
<feature type="compositionally biased region" description="Low complexity" evidence="2">
    <location>
        <begin position="1"/>
        <end position="11"/>
    </location>
</feature>
<dbReference type="Gene3D" id="1.20.58.2220">
    <property type="entry name" value="Formin, FH2 domain"/>
    <property type="match status" value="1"/>
</dbReference>
<comment type="caution">
    <text evidence="4">The sequence shown here is derived from an EMBL/GenBank/DDBJ whole genome shotgun (WGS) entry which is preliminary data.</text>
</comment>
<dbReference type="AlphaFoldDB" id="A0A812SYH9"/>
<dbReference type="Proteomes" id="UP000604046">
    <property type="component" value="Unassembled WGS sequence"/>
</dbReference>
<feature type="compositionally biased region" description="Low complexity" evidence="2">
    <location>
        <begin position="440"/>
        <end position="450"/>
    </location>
</feature>
<gene>
    <name evidence="4" type="ORF">SNAT2548_LOCUS27780</name>
</gene>
<accession>A0A812SYH9</accession>
<evidence type="ECO:0000256" key="1">
    <source>
        <dbReference type="SAM" id="Coils"/>
    </source>
</evidence>
<keyword evidence="5" id="KW-1185">Reference proteome</keyword>
<proteinExistence type="predicted"/>
<feature type="domain" description="FH2" evidence="3">
    <location>
        <begin position="19"/>
        <end position="450"/>
    </location>
</feature>